<sequence length="108" mass="12181">MHEENIEVGAVISESTGESEKCQYRCSDGACYMEAWRCNYIAECRDMEDELNCDLPYSTATGTCLPTQHECFGESECYDQAHQHCNGVWDCPLKGSDELDCGMTFLKI</sequence>
<evidence type="ECO:0000256" key="2">
    <source>
        <dbReference type="PROSITE-ProRule" id="PRU00124"/>
    </source>
</evidence>
<dbReference type="Pfam" id="PF00057">
    <property type="entry name" value="Ldl_recept_a"/>
    <property type="match status" value="1"/>
</dbReference>
<dbReference type="EMBL" id="CP111019">
    <property type="protein sequence ID" value="WAR12408.1"/>
    <property type="molecule type" value="Genomic_DNA"/>
</dbReference>
<dbReference type="InterPro" id="IPR036055">
    <property type="entry name" value="LDL_receptor-like_sf"/>
</dbReference>
<accession>A0ABY7ER31</accession>
<dbReference type="PRINTS" id="PR00261">
    <property type="entry name" value="LDLRECEPTOR"/>
</dbReference>
<protein>
    <submittedName>
        <fullName evidence="3">VLDLR-like protein</fullName>
    </submittedName>
</protein>
<keyword evidence="4" id="KW-1185">Reference proteome</keyword>
<evidence type="ECO:0000313" key="3">
    <source>
        <dbReference type="EMBL" id="WAR12408.1"/>
    </source>
</evidence>
<reference evidence="3" key="1">
    <citation type="submission" date="2022-11" db="EMBL/GenBank/DDBJ databases">
        <title>Centuries of genome instability and evolution in soft-shell clam transmissible cancer (bioRxiv).</title>
        <authorList>
            <person name="Hart S.F.M."/>
            <person name="Yonemitsu M.A."/>
            <person name="Giersch R.M."/>
            <person name="Beal B.F."/>
            <person name="Arriagada G."/>
            <person name="Davis B.W."/>
            <person name="Ostrander E.A."/>
            <person name="Goff S.P."/>
            <person name="Metzger M.J."/>
        </authorList>
    </citation>
    <scope>NUCLEOTIDE SEQUENCE</scope>
    <source>
        <strain evidence="3">MELC-2E11</strain>
        <tissue evidence="3">Siphon/mantle</tissue>
    </source>
</reference>
<dbReference type="Gene3D" id="4.10.400.10">
    <property type="entry name" value="Low-density Lipoprotein Receptor"/>
    <property type="match status" value="2"/>
</dbReference>
<dbReference type="InterPro" id="IPR002172">
    <property type="entry name" value="LDrepeatLR_classA_rpt"/>
</dbReference>
<keyword evidence="1 2" id="KW-1015">Disulfide bond</keyword>
<name>A0ABY7ER31_MYAAR</name>
<proteinExistence type="predicted"/>
<feature type="disulfide bond" evidence="2">
    <location>
        <begin position="38"/>
        <end position="53"/>
    </location>
</feature>
<evidence type="ECO:0000256" key="1">
    <source>
        <dbReference type="ARBA" id="ARBA00023157"/>
    </source>
</evidence>
<evidence type="ECO:0000313" key="4">
    <source>
        <dbReference type="Proteomes" id="UP001164746"/>
    </source>
</evidence>
<gene>
    <name evidence="3" type="ORF">MAR_026588</name>
</gene>
<organism evidence="3 4">
    <name type="scientific">Mya arenaria</name>
    <name type="common">Soft-shell clam</name>
    <dbReference type="NCBI Taxonomy" id="6604"/>
    <lineage>
        <taxon>Eukaryota</taxon>
        <taxon>Metazoa</taxon>
        <taxon>Spiralia</taxon>
        <taxon>Lophotrochozoa</taxon>
        <taxon>Mollusca</taxon>
        <taxon>Bivalvia</taxon>
        <taxon>Autobranchia</taxon>
        <taxon>Heteroconchia</taxon>
        <taxon>Euheterodonta</taxon>
        <taxon>Imparidentia</taxon>
        <taxon>Neoheterodontei</taxon>
        <taxon>Myida</taxon>
        <taxon>Myoidea</taxon>
        <taxon>Myidae</taxon>
        <taxon>Mya</taxon>
    </lineage>
</organism>
<comment type="caution">
    <text evidence="2">Lacks conserved residue(s) required for the propagation of feature annotation.</text>
</comment>
<dbReference type="CDD" id="cd00112">
    <property type="entry name" value="LDLa"/>
    <property type="match status" value="1"/>
</dbReference>
<feature type="disulfide bond" evidence="2">
    <location>
        <begin position="26"/>
        <end position="44"/>
    </location>
</feature>
<dbReference type="SMART" id="SM00192">
    <property type="entry name" value="LDLa"/>
    <property type="match status" value="2"/>
</dbReference>
<dbReference type="Proteomes" id="UP001164746">
    <property type="component" value="Chromosome 8"/>
</dbReference>
<dbReference type="SUPFAM" id="SSF57424">
    <property type="entry name" value="LDL receptor-like module"/>
    <property type="match status" value="1"/>
</dbReference>
<dbReference type="PROSITE" id="PS50068">
    <property type="entry name" value="LDLRA_2"/>
    <property type="match status" value="1"/>
</dbReference>